<dbReference type="OrthoDB" id="9806505at2"/>
<dbReference type="GO" id="GO:0009055">
    <property type="term" value="F:electron transfer activity"/>
    <property type="evidence" value="ECO:0007669"/>
    <property type="project" value="InterPro"/>
</dbReference>
<reference evidence="2 3" key="1">
    <citation type="submission" date="2018-11" db="EMBL/GenBank/DDBJ databases">
        <title>Aerococcus sp. SJQ22, whole genome shotgun sequence.</title>
        <authorList>
            <person name="Sun L."/>
            <person name="Gao X."/>
            <person name="Chen W."/>
            <person name="Huang K."/>
        </authorList>
    </citation>
    <scope>NUCLEOTIDE SEQUENCE [LARGE SCALE GENOMIC DNA]</scope>
    <source>
        <strain evidence="2 3">SJQ22</strain>
    </source>
</reference>
<dbReference type="GO" id="GO:0016651">
    <property type="term" value="F:oxidoreductase activity, acting on NAD(P)H"/>
    <property type="evidence" value="ECO:0007669"/>
    <property type="project" value="UniProtKB-ARBA"/>
</dbReference>
<evidence type="ECO:0000313" key="3">
    <source>
        <dbReference type="Proteomes" id="UP000273977"/>
    </source>
</evidence>
<evidence type="ECO:0000313" key="2">
    <source>
        <dbReference type="EMBL" id="RPA62459.1"/>
    </source>
</evidence>
<proteinExistence type="predicted"/>
<sequence>MSNSKDLIIYYSRSGNTQAVAELIQEKVAGRLVKLETAQARPSNYRAEVNQHVAEQNGHILPAFNIELPDLRGVDRIFLGTPTWNMALPQVIISFLRANDFSGKTIIPFNTNAGYGPGSTFRQIASEAKGANVVEGFTTQGGQEGKGIMLAIQGERKDAVVKELAVFLSKLEKNKF</sequence>
<accession>A0A3N4GHY0</accession>
<dbReference type="EMBL" id="RKMG01000004">
    <property type="protein sequence ID" value="RPA62459.1"/>
    <property type="molecule type" value="Genomic_DNA"/>
</dbReference>
<dbReference type="PANTHER" id="PTHR39201">
    <property type="entry name" value="EXPORTED PROTEIN-RELATED"/>
    <property type="match status" value="1"/>
</dbReference>
<comment type="caution">
    <text evidence="2">The sequence shown here is derived from an EMBL/GenBank/DDBJ whole genome shotgun (WGS) entry which is preliminary data.</text>
</comment>
<dbReference type="SUPFAM" id="SSF52218">
    <property type="entry name" value="Flavoproteins"/>
    <property type="match status" value="1"/>
</dbReference>
<dbReference type="Gene3D" id="3.40.50.360">
    <property type="match status" value="1"/>
</dbReference>
<gene>
    <name evidence="2" type="ORF">EF384_02260</name>
</gene>
<feature type="domain" description="Flavodoxin-like" evidence="1">
    <location>
        <begin position="6"/>
        <end position="172"/>
    </location>
</feature>
<protein>
    <submittedName>
        <fullName evidence="2">Flavodoxin</fullName>
    </submittedName>
</protein>
<evidence type="ECO:0000259" key="1">
    <source>
        <dbReference type="PROSITE" id="PS50902"/>
    </source>
</evidence>
<dbReference type="AlphaFoldDB" id="A0A3N4GHY0"/>
<organism evidence="2 3">
    <name type="scientific">Aerococcus agrisoli</name>
    <dbReference type="NCBI Taxonomy" id="2487350"/>
    <lineage>
        <taxon>Bacteria</taxon>
        <taxon>Bacillati</taxon>
        <taxon>Bacillota</taxon>
        <taxon>Bacilli</taxon>
        <taxon>Lactobacillales</taxon>
        <taxon>Aerococcaceae</taxon>
        <taxon>Aerococcus</taxon>
    </lineage>
</organism>
<dbReference type="RefSeq" id="WP_123779364.1">
    <property type="nucleotide sequence ID" value="NZ_RKMG01000004.1"/>
</dbReference>
<keyword evidence="3" id="KW-1185">Reference proteome</keyword>
<dbReference type="PANTHER" id="PTHR39201:SF1">
    <property type="entry name" value="FLAVODOXIN-LIKE DOMAIN-CONTAINING PROTEIN"/>
    <property type="match status" value="1"/>
</dbReference>
<dbReference type="InterPro" id="IPR008254">
    <property type="entry name" value="Flavodoxin/NO_synth"/>
</dbReference>
<dbReference type="Proteomes" id="UP000273977">
    <property type="component" value="Unassembled WGS sequence"/>
</dbReference>
<dbReference type="PROSITE" id="PS50902">
    <property type="entry name" value="FLAVODOXIN_LIKE"/>
    <property type="match status" value="1"/>
</dbReference>
<dbReference type="PROSITE" id="PS00201">
    <property type="entry name" value="FLAVODOXIN"/>
    <property type="match status" value="1"/>
</dbReference>
<dbReference type="InterPro" id="IPR029039">
    <property type="entry name" value="Flavoprotein-like_sf"/>
</dbReference>
<name>A0A3N4GHY0_9LACT</name>
<dbReference type="GO" id="GO:0010181">
    <property type="term" value="F:FMN binding"/>
    <property type="evidence" value="ECO:0007669"/>
    <property type="project" value="InterPro"/>
</dbReference>
<dbReference type="InterPro" id="IPR001226">
    <property type="entry name" value="Flavodoxin_CS"/>
</dbReference>
<dbReference type="Pfam" id="PF12682">
    <property type="entry name" value="Flavodoxin_4"/>
    <property type="match status" value="1"/>
</dbReference>